<dbReference type="InterPro" id="IPR050689">
    <property type="entry name" value="FKBP-type_PPIase"/>
</dbReference>
<accession>A0AAD4M5N4</accession>
<evidence type="ECO:0000256" key="1">
    <source>
        <dbReference type="ARBA" id="ARBA00000971"/>
    </source>
</evidence>
<dbReference type="EMBL" id="WTXG01000012">
    <property type="protein sequence ID" value="KAI0301882.1"/>
    <property type="molecule type" value="Genomic_DNA"/>
</dbReference>
<feature type="non-terminal residue" evidence="9">
    <location>
        <position position="1"/>
    </location>
</feature>
<feature type="domain" description="PPIase FKBP-type" evidence="8">
    <location>
        <begin position="19"/>
        <end position="107"/>
    </location>
</feature>
<keyword evidence="5 7" id="KW-0413">Isomerase</keyword>
<dbReference type="GO" id="GO:0005737">
    <property type="term" value="C:cytoplasm"/>
    <property type="evidence" value="ECO:0007669"/>
    <property type="project" value="TreeGrafter"/>
</dbReference>
<dbReference type="PANTHER" id="PTHR10516:SF443">
    <property type="entry name" value="FK506-BINDING PROTEIN 59-RELATED"/>
    <property type="match status" value="1"/>
</dbReference>
<evidence type="ECO:0000259" key="8">
    <source>
        <dbReference type="PROSITE" id="PS50059"/>
    </source>
</evidence>
<dbReference type="PANTHER" id="PTHR10516">
    <property type="entry name" value="PEPTIDYL-PROLYL CIS-TRANS ISOMERASE"/>
    <property type="match status" value="1"/>
</dbReference>
<keyword evidence="10" id="KW-1185">Reference proteome</keyword>
<reference evidence="9" key="1">
    <citation type="journal article" date="2022" name="New Phytol.">
        <title>Evolutionary transition to the ectomycorrhizal habit in the genomes of a hyperdiverse lineage of mushroom-forming fungi.</title>
        <authorList>
            <person name="Looney B."/>
            <person name="Miyauchi S."/>
            <person name="Morin E."/>
            <person name="Drula E."/>
            <person name="Courty P.E."/>
            <person name="Kohler A."/>
            <person name="Kuo A."/>
            <person name="LaButti K."/>
            <person name="Pangilinan J."/>
            <person name="Lipzen A."/>
            <person name="Riley R."/>
            <person name="Andreopoulos W."/>
            <person name="He G."/>
            <person name="Johnson J."/>
            <person name="Nolan M."/>
            <person name="Tritt A."/>
            <person name="Barry K.W."/>
            <person name="Grigoriev I.V."/>
            <person name="Nagy L.G."/>
            <person name="Hibbett D."/>
            <person name="Henrissat B."/>
            <person name="Matheny P.B."/>
            <person name="Labbe J."/>
            <person name="Martin F.M."/>
        </authorList>
    </citation>
    <scope>NUCLEOTIDE SEQUENCE</scope>
    <source>
        <strain evidence="9">BPL690</strain>
    </source>
</reference>
<comment type="similarity">
    <text evidence="6">Belongs to the FKBP-type PPIase family. FKBP1 subfamily.</text>
</comment>
<sequence>QGVEVVVLQPGDGQRPRVGDTVTTHYVGTIASDGSTFGSSLVRGAPFVTEIGVGKVIKGWDEGVLQLTRGSRAILKVSSDYAYGARGFPPVIPPNAALEFEVELLDI</sequence>
<comment type="caution">
    <text evidence="9">The sequence shown here is derived from an EMBL/GenBank/DDBJ whole genome shotgun (WGS) entry which is preliminary data.</text>
</comment>
<evidence type="ECO:0000256" key="6">
    <source>
        <dbReference type="ARBA" id="ARBA00038106"/>
    </source>
</evidence>
<dbReference type="EC" id="5.2.1.8" evidence="3 7"/>
<dbReference type="Proteomes" id="UP001203297">
    <property type="component" value="Unassembled WGS sequence"/>
</dbReference>
<organism evidence="9 10">
    <name type="scientific">Multifurca ochricompacta</name>
    <dbReference type="NCBI Taxonomy" id="376703"/>
    <lineage>
        <taxon>Eukaryota</taxon>
        <taxon>Fungi</taxon>
        <taxon>Dikarya</taxon>
        <taxon>Basidiomycota</taxon>
        <taxon>Agaricomycotina</taxon>
        <taxon>Agaricomycetes</taxon>
        <taxon>Russulales</taxon>
        <taxon>Russulaceae</taxon>
        <taxon>Multifurca</taxon>
    </lineage>
</organism>
<evidence type="ECO:0000256" key="5">
    <source>
        <dbReference type="ARBA" id="ARBA00023235"/>
    </source>
</evidence>
<dbReference type="AlphaFoldDB" id="A0AAD4M5N4"/>
<name>A0AAD4M5N4_9AGAM</name>
<evidence type="ECO:0000313" key="10">
    <source>
        <dbReference type="Proteomes" id="UP001203297"/>
    </source>
</evidence>
<protein>
    <recommendedName>
        <fullName evidence="3 7">peptidylprolyl isomerase</fullName>
        <ecNumber evidence="3 7">5.2.1.8</ecNumber>
    </recommendedName>
</protein>
<evidence type="ECO:0000256" key="7">
    <source>
        <dbReference type="PROSITE-ProRule" id="PRU00277"/>
    </source>
</evidence>
<evidence type="ECO:0000313" key="9">
    <source>
        <dbReference type="EMBL" id="KAI0301882.1"/>
    </source>
</evidence>
<feature type="non-terminal residue" evidence="9">
    <location>
        <position position="107"/>
    </location>
</feature>
<dbReference type="Pfam" id="PF00254">
    <property type="entry name" value="FKBP_C"/>
    <property type="match status" value="1"/>
</dbReference>
<dbReference type="SUPFAM" id="SSF54534">
    <property type="entry name" value="FKBP-like"/>
    <property type="match status" value="1"/>
</dbReference>
<evidence type="ECO:0000256" key="4">
    <source>
        <dbReference type="ARBA" id="ARBA00023110"/>
    </source>
</evidence>
<dbReference type="FunFam" id="3.10.50.40:FF:000025">
    <property type="entry name" value="Peptidylprolyl isomerase"/>
    <property type="match status" value="1"/>
</dbReference>
<evidence type="ECO:0000256" key="2">
    <source>
        <dbReference type="ARBA" id="ARBA00002388"/>
    </source>
</evidence>
<gene>
    <name evidence="9" type="ORF">B0F90DRAFT_1556073</name>
</gene>
<dbReference type="InterPro" id="IPR046357">
    <property type="entry name" value="PPIase_dom_sf"/>
</dbReference>
<keyword evidence="4 7" id="KW-0697">Rotamase</keyword>
<dbReference type="GO" id="GO:0003755">
    <property type="term" value="F:peptidyl-prolyl cis-trans isomerase activity"/>
    <property type="evidence" value="ECO:0007669"/>
    <property type="project" value="UniProtKB-KW"/>
</dbReference>
<dbReference type="PROSITE" id="PS50059">
    <property type="entry name" value="FKBP_PPIASE"/>
    <property type="match status" value="1"/>
</dbReference>
<dbReference type="Gene3D" id="3.10.50.40">
    <property type="match status" value="1"/>
</dbReference>
<comment type="function">
    <text evidence="2">PPIases accelerate the folding of proteins. It catalyzes the cis-trans isomerization of proline imidic peptide bonds in oligopeptides.</text>
</comment>
<comment type="catalytic activity">
    <reaction evidence="1 7">
        <text>[protein]-peptidylproline (omega=180) = [protein]-peptidylproline (omega=0)</text>
        <dbReference type="Rhea" id="RHEA:16237"/>
        <dbReference type="Rhea" id="RHEA-COMP:10747"/>
        <dbReference type="Rhea" id="RHEA-COMP:10748"/>
        <dbReference type="ChEBI" id="CHEBI:83833"/>
        <dbReference type="ChEBI" id="CHEBI:83834"/>
        <dbReference type="EC" id="5.2.1.8"/>
    </reaction>
</comment>
<proteinExistence type="inferred from homology"/>
<evidence type="ECO:0000256" key="3">
    <source>
        <dbReference type="ARBA" id="ARBA00013194"/>
    </source>
</evidence>
<dbReference type="InterPro" id="IPR001179">
    <property type="entry name" value="PPIase_FKBP_dom"/>
</dbReference>